<dbReference type="PROSITE" id="PS51930">
    <property type="entry name" value="BMC_2"/>
    <property type="match status" value="1"/>
</dbReference>
<dbReference type="Gene3D" id="1.10.10.10">
    <property type="entry name" value="Winged helix-like DNA-binding domain superfamily/Winged helix DNA-binding domain"/>
    <property type="match status" value="1"/>
</dbReference>
<dbReference type="InterPro" id="IPR044872">
    <property type="entry name" value="CcmK/CsoS1_BMC"/>
</dbReference>
<dbReference type="InterPro" id="IPR037233">
    <property type="entry name" value="CcmK-like_sf"/>
</dbReference>
<dbReference type="Gene3D" id="3.30.70.1710">
    <property type="match status" value="1"/>
</dbReference>
<feature type="compositionally biased region" description="Low complexity" evidence="4">
    <location>
        <begin position="110"/>
        <end position="144"/>
    </location>
</feature>
<name>N6YTM4_THAL4</name>
<protein>
    <submittedName>
        <fullName evidence="7">Carboxysome structural protein EutK</fullName>
    </submittedName>
</protein>
<evidence type="ECO:0000259" key="6">
    <source>
        <dbReference type="PROSITE" id="PS51933"/>
    </source>
</evidence>
<evidence type="ECO:0000256" key="2">
    <source>
        <dbReference type="ARBA" id="ARBA00024446"/>
    </source>
</evidence>
<dbReference type="InterPro" id="IPR032298">
    <property type="entry name" value="EutK_C"/>
</dbReference>
<dbReference type="Pfam" id="PF16365">
    <property type="entry name" value="EutK_C"/>
    <property type="match status" value="1"/>
</dbReference>
<comment type="caution">
    <text evidence="7">The sequence shown here is derived from an EMBL/GenBank/DDBJ whole genome shotgun (WGS) entry which is preliminary data.</text>
</comment>
<dbReference type="Pfam" id="PF00936">
    <property type="entry name" value="BMC"/>
    <property type="match status" value="1"/>
</dbReference>
<dbReference type="SMR" id="N6YTM4"/>
<dbReference type="Proteomes" id="UP000013232">
    <property type="component" value="Unassembled WGS sequence"/>
</dbReference>
<gene>
    <name evidence="7" type="ORF">C666_15180</name>
</gene>
<comment type="similarity">
    <text evidence="3">Belongs to the bacterial microcompartments protein family.</text>
</comment>
<feature type="region of interest" description="Disordered" evidence="4">
    <location>
        <begin position="99"/>
        <end position="161"/>
    </location>
</feature>
<dbReference type="CDD" id="cd07045">
    <property type="entry name" value="BMC_CcmK_like"/>
    <property type="match status" value="1"/>
</dbReference>
<organism evidence="7 8">
    <name type="scientific">Thauera linaloolentis (strain DSM 12138 / JCM 21573 / CCUG 41526 / CIP 105981 / IAM 15112 / NBRC 102519 / 47Lol)</name>
    <dbReference type="NCBI Taxonomy" id="1123367"/>
    <lineage>
        <taxon>Bacteria</taxon>
        <taxon>Pseudomonadati</taxon>
        <taxon>Pseudomonadota</taxon>
        <taxon>Betaproteobacteria</taxon>
        <taxon>Rhodocyclales</taxon>
        <taxon>Zoogloeaceae</taxon>
        <taxon>Thauera</taxon>
    </lineage>
</organism>
<dbReference type="AlphaFoldDB" id="N6YTM4"/>
<evidence type="ECO:0000256" key="4">
    <source>
        <dbReference type="SAM" id="MobiDB-lite"/>
    </source>
</evidence>
<feature type="domain" description="EutK-Ctail" evidence="6">
    <location>
        <begin position="171"/>
        <end position="225"/>
    </location>
</feature>
<keyword evidence="8" id="KW-1185">Reference proteome</keyword>
<dbReference type="InterPro" id="IPR050575">
    <property type="entry name" value="BMC_shell"/>
</dbReference>
<dbReference type="OrthoDB" id="9812608at2"/>
<reference evidence="7 8" key="1">
    <citation type="submission" date="2012-09" db="EMBL/GenBank/DDBJ databases">
        <title>Draft Genome Sequences of 6 Strains from Genus Thauera.</title>
        <authorList>
            <person name="Liu B."/>
            <person name="Shapleigh J.P."/>
            <person name="Frostegard A.H."/>
        </authorList>
    </citation>
    <scope>NUCLEOTIDE SEQUENCE [LARGE SCALE GENOMIC DNA]</scope>
    <source>
        <strain evidence="8">47Lol / DSM 12138</strain>
    </source>
</reference>
<keyword evidence="2" id="KW-1283">Bacterial microcompartment</keyword>
<dbReference type="PROSITE" id="PS51933">
    <property type="entry name" value="EUTK_C"/>
    <property type="match status" value="1"/>
</dbReference>
<evidence type="ECO:0000313" key="8">
    <source>
        <dbReference type="Proteomes" id="UP000013232"/>
    </source>
</evidence>
<dbReference type="GO" id="GO:0031469">
    <property type="term" value="C:bacterial microcompartment"/>
    <property type="evidence" value="ECO:0007669"/>
    <property type="project" value="UniProtKB-SubCell"/>
</dbReference>
<dbReference type="eggNOG" id="COG4577">
    <property type="taxonomic scope" value="Bacteria"/>
</dbReference>
<dbReference type="InterPro" id="IPR036388">
    <property type="entry name" value="WH-like_DNA-bd_sf"/>
</dbReference>
<dbReference type="SMART" id="SM00877">
    <property type="entry name" value="BMC"/>
    <property type="match status" value="1"/>
</dbReference>
<dbReference type="RefSeq" id="WP_004342438.1">
    <property type="nucleotide sequence ID" value="NZ_AMXE01000073.1"/>
</dbReference>
<proteinExistence type="inferred from homology"/>
<dbReference type="SUPFAM" id="SSF143414">
    <property type="entry name" value="CcmK-like"/>
    <property type="match status" value="1"/>
</dbReference>
<dbReference type="PANTHER" id="PTHR33941">
    <property type="entry name" value="PROPANEDIOL UTILIZATION PROTEIN PDUA"/>
    <property type="match status" value="1"/>
</dbReference>
<dbReference type="EMBL" id="AMXE01000073">
    <property type="protein sequence ID" value="ENO85523.1"/>
    <property type="molecule type" value="Genomic_DNA"/>
</dbReference>
<evidence type="ECO:0000256" key="3">
    <source>
        <dbReference type="PROSITE-ProRule" id="PRU01278"/>
    </source>
</evidence>
<dbReference type="PANTHER" id="PTHR33941:SF6">
    <property type="entry name" value="BACTERIAL MICROCOMPARTMENT SHELL PROTEIN EUTK"/>
    <property type="match status" value="1"/>
</dbReference>
<accession>N6YTM4</accession>
<dbReference type="STRING" id="1123367.GCA_000621305_00912"/>
<evidence type="ECO:0000259" key="5">
    <source>
        <dbReference type="PROSITE" id="PS51930"/>
    </source>
</evidence>
<dbReference type="InterPro" id="IPR000249">
    <property type="entry name" value="BMC_dom"/>
</dbReference>
<comment type="subcellular location">
    <subcellularLocation>
        <location evidence="1">Bacterial microcompartment</location>
    </subcellularLocation>
</comment>
<evidence type="ECO:0000313" key="7">
    <source>
        <dbReference type="EMBL" id="ENO85523.1"/>
    </source>
</evidence>
<feature type="domain" description="BMC" evidence="5">
    <location>
        <begin position="5"/>
        <end position="89"/>
    </location>
</feature>
<evidence type="ECO:0000256" key="1">
    <source>
        <dbReference type="ARBA" id="ARBA00024322"/>
    </source>
</evidence>
<sequence length="226" mass="22733">MKIDALGFLEVRGLVAAIEAADAMLKAADVKLIRQHQVDPRFITLVVEGDLAACRAAVDAGKAAAARLGEVVSRLEIGRPDADTETMVVDLVDRSKGDLVRSRGNNGTKAVTPAASATPGPVSTATAAPAADSAAGAVGQDAVQHSPSAAPPTSLPVADGDPLSVPAAAGADDDALVAYIAAAPRGCSLAELAAHFGAQVDRARLDALLAAGRVRKAGSRYRVTAS</sequence>